<keyword evidence="7" id="KW-0472">Membrane</keyword>
<dbReference type="GO" id="GO:0046872">
    <property type="term" value="F:metal ion binding"/>
    <property type="evidence" value="ECO:0007669"/>
    <property type="project" value="UniProtKB-KW"/>
</dbReference>
<protein>
    <recommendedName>
        <fullName evidence="9">Transporter</fullName>
    </recommendedName>
</protein>
<reference evidence="11 12" key="1">
    <citation type="submission" date="2019-05" db="EMBL/GenBank/DDBJ databases">
        <title>Another draft genome of Portunus trituberculatus and its Hox gene families provides insights of decapod evolution.</title>
        <authorList>
            <person name="Jeong J.-H."/>
            <person name="Song I."/>
            <person name="Kim S."/>
            <person name="Choi T."/>
            <person name="Kim D."/>
            <person name="Ryu S."/>
            <person name="Kim W."/>
        </authorList>
    </citation>
    <scope>NUCLEOTIDE SEQUENCE [LARGE SCALE GENOMIC DNA]</scope>
    <source>
        <tissue evidence="11">Muscle</tissue>
    </source>
</reference>
<dbReference type="PROSITE" id="PS50267">
    <property type="entry name" value="NA_NEUROTRAN_SYMP_3"/>
    <property type="match status" value="1"/>
</dbReference>
<sequence>MTETSKSQITSDHNKLSPQITEHHYTLPYNTTDPLEEYHHHAPSQTTTDHLTPPHTTTNPPHPSTEIYIVIQLQHHVPSNTAHAIQSPTRSEKDLEALDAPPPGDAIQASATAKPGDGVVNDRESWDSKWQYLLAVIGYAVGLGSVWRFPYLCQKNGGGEYTACLGCHFS</sequence>
<dbReference type="OrthoDB" id="6581954at2759"/>
<evidence type="ECO:0000256" key="8">
    <source>
        <dbReference type="PIRSR" id="PIRSR600175-1"/>
    </source>
</evidence>
<accession>A0A5B7F1A3</accession>
<feature type="binding site" evidence="8">
    <location>
        <position position="141"/>
    </location>
    <ligand>
        <name>Na(+)</name>
        <dbReference type="ChEBI" id="CHEBI:29101"/>
        <label>1</label>
    </ligand>
</feature>
<evidence type="ECO:0000256" key="4">
    <source>
        <dbReference type="ARBA" id="ARBA00022692"/>
    </source>
</evidence>
<keyword evidence="4 9" id="KW-0812">Transmembrane</keyword>
<dbReference type="EMBL" id="VSRR010004204">
    <property type="protein sequence ID" value="MPC38893.1"/>
    <property type="molecule type" value="Genomic_DNA"/>
</dbReference>
<dbReference type="GO" id="GO:0006865">
    <property type="term" value="P:amino acid transport"/>
    <property type="evidence" value="ECO:0007669"/>
    <property type="project" value="TreeGrafter"/>
</dbReference>
<keyword evidence="3 9" id="KW-0813">Transport</keyword>
<dbReference type="PROSITE" id="PS00610">
    <property type="entry name" value="NA_NEUROTRAN_SYMP_1"/>
    <property type="match status" value="1"/>
</dbReference>
<feature type="region of interest" description="Disordered" evidence="10">
    <location>
        <begin position="1"/>
        <end position="63"/>
    </location>
</feature>
<name>A0A5B7F1A3_PORTR</name>
<keyword evidence="6" id="KW-1133">Transmembrane helix</keyword>
<dbReference type="GO" id="GO:0035725">
    <property type="term" value="P:sodium ion transmembrane transport"/>
    <property type="evidence" value="ECO:0007669"/>
    <property type="project" value="TreeGrafter"/>
</dbReference>
<feature type="binding site" evidence="8">
    <location>
        <position position="140"/>
    </location>
    <ligand>
        <name>Na(+)</name>
        <dbReference type="ChEBI" id="CHEBI:29101"/>
        <label>1</label>
    </ligand>
</feature>
<evidence type="ECO:0000256" key="6">
    <source>
        <dbReference type="ARBA" id="ARBA00022989"/>
    </source>
</evidence>
<proteinExistence type="inferred from homology"/>
<dbReference type="InterPro" id="IPR037272">
    <property type="entry name" value="SNS_sf"/>
</dbReference>
<dbReference type="SUPFAM" id="SSF161070">
    <property type="entry name" value="SNF-like"/>
    <property type="match status" value="1"/>
</dbReference>
<keyword evidence="5 9" id="KW-0769">Symport</keyword>
<keyword evidence="12" id="KW-1185">Reference proteome</keyword>
<evidence type="ECO:0000256" key="5">
    <source>
        <dbReference type="ARBA" id="ARBA00022847"/>
    </source>
</evidence>
<dbReference type="AlphaFoldDB" id="A0A5B7F1A3"/>
<evidence type="ECO:0000256" key="9">
    <source>
        <dbReference type="RuleBase" id="RU003732"/>
    </source>
</evidence>
<dbReference type="Pfam" id="PF00209">
    <property type="entry name" value="SNF"/>
    <property type="match status" value="1"/>
</dbReference>
<evidence type="ECO:0000256" key="1">
    <source>
        <dbReference type="ARBA" id="ARBA00004141"/>
    </source>
</evidence>
<keyword evidence="8" id="KW-0479">Metal-binding</keyword>
<dbReference type="GO" id="GO:0005886">
    <property type="term" value="C:plasma membrane"/>
    <property type="evidence" value="ECO:0007669"/>
    <property type="project" value="TreeGrafter"/>
</dbReference>
<organism evidence="11 12">
    <name type="scientific">Portunus trituberculatus</name>
    <name type="common">Swimming crab</name>
    <name type="synonym">Neptunus trituberculatus</name>
    <dbReference type="NCBI Taxonomy" id="210409"/>
    <lineage>
        <taxon>Eukaryota</taxon>
        <taxon>Metazoa</taxon>
        <taxon>Ecdysozoa</taxon>
        <taxon>Arthropoda</taxon>
        <taxon>Crustacea</taxon>
        <taxon>Multicrustacea</taxon>
        <taxon>Malacostraca</taxon>
        <taxon>Eumalacostraca</taxon>
        <taxon>Eucarida</taxon>
        <taxon>Decapoda</taxon>
        <taxon>Pleocyemata</taxon>
        <taxon>Brachyura</taxon>
        <taxon>Eubrachyura</taxon>
        <taxon>Portunoidea</taxon>
        <taxon>Portunidae</taxon>
        <taxon>Portuninae</taxon>
        <taxon>Portunus</taxon>
    </lineage>
</organism>
<evidence type="ECO:0000256" key="10">
    <source>
        <dbReference type="SAM" id="MobiDB-lite"/>
    </source>
</evidence>
<dbReference type="Proteomes" id="UP000324222">
    <property type="component" value="Unassembled WGS sequence"/>
</dbReference>
<keyword evidence="8" id="KW-0915">Sodium</keyword>
<dbReference type="GO" id="GO:0015293">
    <property type="term" value="F:symporter activity"/>
    <property type="evidence" value="ECO:0007669"/>
    <property type="project" value="UniProtKB-KW"/>
</dbReference>
<evidence type="ECO:0000256" key="2">
    <source>
        <dbReference type="ARBA" id="ARBA00006459"/>
    </source>
</evidence>
<gene>
    <name evidence="11" type="primary">SLC6A17</name>
    <name evidence="11" type="ORF">E2C01_032410</name>
</gene>
<feature type="binding site" evidence="8">
    <location>
        <position position="138"/>
    </location>
    <ligand>
        <name>Na(+)</name>
        <dbReference type="ChEBI" id="CHEBI:29101"/>
        <label>1</label>
    </ligand>
</feature>
<evidence type="ECO:0000256" key="3">
    <source>
        <dbReference type="ARBA" id="ARBA00022448"/>
    </source>
</evidence>
<feature type="compositionally biased region" description="Low complexity" evidence="10">
    <location>
        <begin position="46"/>
        <end position="59"/>
    </location>
</feature>
<dbReference type="InterPro" id="IPR000175">
    <property type="entry name" value="Na/ntran_symport"/>
</dbReference>
<comment type="subcellular location">
    <subcellularLocation>
        <location evidence="1">Membrane</location>
        <topology evidence="1">Multi-pass membrane protein</topology>
    </subcellularLocation>
</comment>
<feature type="compositionally biased region" description="Polar residues" evidence="10">
    <location>
        <begin position="1"/>
        <end position="20"/>
    </location>
</feature>
<evidence type="ECO:0000256" key="7">
    <source>
        <dbReference type="ARBA" id="ARBA00023136"/>
    </source>
</evidence>
<evidence type="ECO:0000313" key="11">
    <source>
        <dbReference type="EMBL" id="MPC38893.1"/>
    </source>
</evidence>
<comment type="similarity">
    <text evidence="2 9">Belongs to the sodium:neurotransmitter symporter (SNF) (TC 2.A.22) family.</text>
</comment>
<evidence type="ECO:0000313" key="12">
    <source>
        <dbReference type="Proteomes" id="UP000324222"/>
    </source>
</evidence>
<dbReference type="PANTHER" id="PTHR11616:SF182">
    <property type="entry name" value="TRANSPORTER"/>
    <property type="match status" value="1"/>
</dbReference>
<dbReference type="PANTHER" id="PTHR11616">
    <property type="entry name" value="SODIUM/CHLORIDE DEPENDENT TRANSPORTER"/>
    <property type="match status" value="1"/>
</dbReference>
<comment type="caution">
    <text evidence="11">The sequence shown here is derived from an EMBL/GenBank/DDBJ whole genome shotgun (WGS) entry which is preliminary data.</text>
</comment>